<dbReference type="EMBL" id="QHCR01000015">
    <property type="protein sequence ID" value="RHX77493.1"/>
    <property type="molecule type" value="Genomic_DNA"/>
</dbReference>
<protein>
    <submittedName>
        <fullName evidence="1">Uncharacterized protein</fullName>
    </submittedName>
</protein>
<evidence type="ECO:0000313" key="1">
    <source>
        <dbReference type="EMBL" id="RHX77493.1"/>
    </source>
</evidence>
<comment type="caution">
    <text evidence="1">The sequence shown here is derived from an EMBL/GenBank/DDBJ whole genome shotgun (WGS) entry which is preliminary data.</text>
</comment>
<proteinExistence type="predicted"/>
<reference evidence="1 2" key="2">
    <citation type="journal article" date="2020" name="Int. J. Syst. Evol. Microbiol.">
        <title>Leptospira yasudae sp. nov. and Leptospira stimsonii sp. nov., two new species of the pathogenic group isolated from environmental sources.</title>
        <authorList>
            <person name="Casanovas-Massana A."/>
            <person name="Hamond C."/>
            <person name="Santos L.A."/>
            <person name="de Oliveira D."/>
            <person name="Hacker K.P."/>
            <person name="Balassiano I."/>
            <person name="Costa F."/>
            <person name="Medeiros M.A."/>
            <person name="Reis M.G."/>
            <person name="Ko A.I."/>
            <person name="Wunder E.A."/>
        </authorList>
    </citation>
    <scope>NUCLEOTIDE SEQUENCE [LARGE SCALE GENOMIC DNA]</scope>
    <source>
        <strain evidence="1 2">B21</strain>
    </source>
</reference>
<gene>
    <name evidence="1" type="ORF">DLM77_20955</name>
</gene>
<dbReference type="RefSeq" id="WP_118957990.1">
    <property type="nucleotide sequence ID" value="NZ_QHCR01000015.1"/>
</dbReference>
<evidence type="ECO:0000313" key="2">
    <source>
        <dbReference type="Proteomes" id="UP000285569"/>
    </source>
</evidence>
<organism evidence="1 2">
    <name type="scientific">Leptospira yasudae</name>
    <dbReference type="NCBI Taxonomy" id="2202201"/>
    <lineage>
        <taxon>Bacteria</taxon>
        <taxon>Pseudomonadati</taxon>
        <taxon>Spirochaetota</taxon>
        <taxon>Spirochaetia</taxon>
        <taxon>Leptospirales</taxon>
        <taxon>Leptospiraceae</taxon>
        <taxon>Leptospira</taxon>
    </lineage>
</organism>
<name>A0ABX9LXB0_9LEPT</name>
<keyword evidence="2" id="KW-1185">Reference proteome</keyword>
<sequence length="152" mass="17650">MSNLKAKSIPQVKINWKLCKSYEEAKDHINGIYLHEIKGEPFYWGKVSKSIFGGNKRELDGITYNPRYGLGYRHWIEGSLRQGAKLYIGQLEQRSRTKDLIGWIEETLIKEFPTEFNRRKTEKGLAIDLTHSGNMPHCLKSLNKKGAIWNKK</sequence>
<dbReference type="Proteomes" id="UP000285569">
    <property type="component" value="Unassembled WGS sequence"/>
</dbReference>
<accession>A0ABX9LXB0</accession>
<reference evidence="2" key="1">
    <citation type="submission" date="2018-05" db="EMBL/GenBank/DDBJ databases">
        <title>Leptospira yasudae sp. nov. and Leptospira stimsonii sp. nov., two pathogenic species of the genus Leptospira isolated from environmental sources.</title>
        <authorList>
            <person name="Casanovas-Massana A."/>
            <person name="Hamond C."/>
            <person name="Santos L.A."/>
            <person name="Hacker K.P."/>
            <person name="Balassiano I."/>
            <person name="Medeiros M.A."/>
            <person name="Reis M.G."/>
            <person name="Ko A.I."/>
            <person name="Wunder E.A."/>
        </authorList>
    </citation>
    <scope>NUCLEOTIDE SEQUENCE [LARGE SCALE GENOMIC DNA]</scope>
    <source>
        <strain evidence="2">B21</strain>
    </source>
</reference>